<name>A0ABU2LE04_9ACTN</name>
<feature type="compositionally biased region" description="Low complexity" evidence="1">
    <location>
        <begin position="334"/>
        <end position="352"/>
    </location>
</feature>
<comment type="caution">
    <text evidence="3">The sequence shown here is derived from an EMBL/GenBank/DDBJ whole genome shotgun (WGS) entry which is preliminary data.</text>
</comment>
<gene>
    <name evidence="3" type="ORF">RM780_22985</name>
</gene>
<evidence type="ECO:0000256" key="2">
    <source>
        <dbReference type="SAM" id="Phobius"/>
    </source>
</evidence>
<organism evidence="3 4">
    <name type="scientific">Streptomyces boetiae</name>
    <dbReference type="NCBI Taxonomy" id="3075541"/>
    <lineage>
        <taxon>Bacteria</taxon>
        <taxon>Bacillati</taxon>
        <taxon>Actinomycetota</taxon>
        <taxon>Actinomycetes</taxon>
        <taxon>Kitasatosporales</taxon>
        <taxon>Streptomycetaceae</taxon>
        <taxon>Streptomyces</taxon>
    </lineage>
</organism>
<accession>A0ABU2LE04</accession>
<reference evidence="4" key="1">
    <citation type="submission" date="2023-07" db="EMBL/GenBank/DDBJ databases">
        <title>30 novel species of actinomycetes from the DSMZ collection.</title>
        <authorList>
            <person name="Nouioui I."/>
        </authorList>
    </citation>
    <scope>NUCLEOTIDE SEQUENCE [LARGE SCALE GENOMIC DNA]</scope>
    <source>
        <strain evidence="4">DSM 44917</strain>
    </source>
</reference>
<feature type="region of interest" description="Disordered" evidence="1">
    <location>
        <begin position="86"/>
        <end position="157"/>
    </location>
</feature>
<protein>
    <submittedName>
        <fullName evidence="3">Uncharacterized protein</fullName>
    </submittedName>
</protein>
<proteinExistence type="predicted"/>
<dbReference type="EMBL" id="JAVREN010000047">
    <property type="protein sequence ID" value="MDT0309798.1"/>
    <property type="molecule type" value="Genomic_DNA"/>
</dbReference>
<keyword evidence="2" id="KW-1133">Transmembrane helix</keyword>
<keyword evidence="2" id="KW-0472">Membrane</keyword>
<feature type="compositionally biased region" description="Low complexity" evidence="1">
    <location>
        <begin position="277"/>
        <end position="291"/>
    </location>
</feature>
<evidence type="ECO:0000313" key="4">
    <source>
        <dbReference type="Proteomes" id="UP001183388"/>
    </source>
</evidence>
<keyword evidence="2" id="KW-0812">Transmembrane</keyword>
<evidence type="ECO:0000256" key="1">
    <source>
        <dbReference type="SAM" id="MobiDB-lite"/>
    </source>
</evidence>
<dbReference type="Proteomes" id="UP001183388">
    <property type="component" value="Unassembled WGS sequence"/>
</dbReference>
<feature type="region of interest" description="Disordered" evidence="1">
    <location>
        <begin position="245"/>
        <end position="352"/>
    </location>
</feature>
<feature type="compositionally biased region" description="Pro residues" evidence="1">
    <location>
        <begin position="323"/>
        <end position="333"/>
    </location>
</feature>
<evidence type="ECO:0000313" key="3">
    <source>
        <dbReference type="EMBL" id="MDT0309798.1"/>
    </source>
</evidence>
<dbReference type="RefSeq" id="WP_311632763.1">
    <property type="nucleotide sequence ID" value="NZ_JAVREN010000047.1"/>
</dbReference>
<keyword evidence="4" id="KW-1185">Reference proteome</keyword>
<feature type="transmembrane region" description="Helical" evidence="2">
    <location>
        <begin position="35"/>
        <end position="61"/>
    </location>
</feature>
<sequence length="352" mass="36444">MGWTVLYIAFGVVALWLLGEVLLQYKARLRWRLVAFTGFLGVVLGVVVSSVPVIALGAVAFGTGQTFVTLSFRRGFSAGWALGGKPGTSRRRREGRAAAVHPMPSVPDPDDAEEVPAGEAAYAPGGLPPAEDPPTTGLTPYREAPEGGEPAAEGYGERYPETYADPATYAEEYAGAYAGVQAGPGEGGHGEEYGGGEWAGYGGAEGYAADYAGEFGGGYGEAGIGAGEEAPGAYAPPPYQDAYGAHPHYAPYPAAEPYTGGPPRGADDYADQPAYSAAHAGYPEEPAPGAAWTADPYAQDTPPGGVWLPPQREATGADHGYGYPPPQPGPYDPHQPGGYDPGAPYPADEQRY</sequence>
<feature type="transmembrane region" description="Helical" evidence="2">
    <location>
        <begin position="6"/>
        <end position="23"/>
    </location>
</feature>
<feature type="compositionally biased region" description="Low complexity" evidence="1">
    <location>
        <begin position="245"/>
        <end position="261"/>
    </location>
</feature>